<sequence>MINNYLERQIKENFPYELTFEQNKTVELLSVFLLSGKKDTVFVLRGFAGTGKTSLIGALVKAMTALQQKVVLLAPTGRAAKVFSGYAGHPAYTIHKKIYRQQSFSNEVSNFVVNDNLNTQTLFIVDESSMIANEGLSGSMFGTGRLLDDLIQFVYSGVQCSLLLMGDTAQLPPIGENEAPALISDVLKGYGLEVDEADLTQVVRQEMNSGILFNATRLRQYITDEGPLSLPKIRVTGFADIQAVPGDELIDKITACYSNDGMGETIVICRSNKRANIYNKGIRNTILYREDELNSGDYLMVARNNYFWTEKYKEMDFIANGEIVCVRRVRRTRELYGFRFADVVLSLPDRDDFEMEASVLLDTLHADAPALPKADNDRLFYAVLEDYAEISMKRERMKKMKQDPHYNALQVKYAYAVTCHKAQGGQWKNVFLDQGYVNEEQLTPEYFKWLYTAFTRATHTLYLVNYPKEQTE</sequence>
<name>A0A069CXR7_9BACE</name>
<dbReference type="RefSeq" id="WP_024995242.1">
    <property type="nucleotide sequence ID" value="NZ_ATZI01000001.1"/>
</dbReference>
<dbReference type="Gene3D" id="3.40.50.300">
    <property type="entry name" value="P-loop containing nucleotide triphosphate hydrolases"/>
    <property type="match status" value="2"/>
</dbReference>
<comment type="caution">
    <text evidence="2">The sequence shown here is derived from an EMBL/GenBank/DDBJ whole genome shotgun (WGS) entry which is preliminary data.</text>
</comment>
<dbReference type="OrthoDB" id="9803432at2"/>
<accession>A0A069CXR7</accession>
<protein>
    <submittedName>
        <fullName evidence="2">RecD-like DNA helicase Atu2026</fullName>
    </submittedName>
</protein>
<dbReference type="Pfam" id="PF13538">
    <property type="entry name" value="UvrD_C_2"/>
    <property type="match status" value="1"/>
</dbReference>
<keyword evidence="2" id="KW-0547">Nucleotide-binding</keyword>
<dbReference type="SUPFAM" id="SSF52540">
    <property type="entry name" value="P-loop containing nucleoside triphosphate hydrolases"/>
    <property type="match status" value="1"/>
</dbReference>
<gene>
    <name evidence="2" type="ORF">JCM15093_13</name>
</gene>
<dbReference type="eggNOG" id="COG0507">
    <property type="taxonomic scope" value="Bacteria"/>
</dbReference>
<keyword evidence="2" id="KW-0067">ATP-binding</keyword>
<dbReference type="Pfam" id="PF13604">
    <property type="entry name" value="AAA_30"/>
    <property type="match status" value="1"/>
</dbReference>
<dbReference type="InterPro" id="IPR027785">
    <property type="entry name" value="UvrD-like_helicase_C"/>
</dbReference>
<reference evidence="2 3" key="1">
    <citation type="journal article" date="2015" name="Microbes Environ.">
        <title>Distribution and evolution of nitrogen fixation genes in the phylum bacteroidetes.</title>
        <authorList>
            <person name="Inoue J."/>
            <person name="Oshima K."/>
            <person name="Suda W."/>
            <person name="Sakamoto M."/>
            <person name="Iino T."/>
            <person name="Noda S."/>
            <person name="Hongoh Y."/>
            <person name="Hattori M."/>
            <person name="Ohkuma M."/>
        </authorList>
    </citation>
    <scope>NUCLEOTIDE SEQUENCE [LARGE SCALE GENOMIC DNA]</scope>
    <source>
        <strain evidence="2 3">JCM 15093</strain>
    </source>
</reference>
<dbReference type="Proteomes" id="UP000027601">
    <property type="component" value="Unassembled WGS sequence"/>
</dbReference>
<proteinExistence type="predicted"/>
<evidence type="ECO:0000259" key="1">
    <source>
        <dbReference type="Pfam" id="PF13538"/>
    </source>
</evidence>
<keyword evidence="3" id="KW-1185">Reference proteome</keyword>
<dbReference type="GO" id="GO:0004386">
    <property type="term" value="F:helicase activity"/>
    <property type="evidence" value="ECO:0007669"/>
    <property type="project" value="UniProtKB-KW"/>
</dbReference>
<dbReference type="STRING" id="1121097.GCA_000428125_00511"/>
<keyword evidence="2" id="KW-0347">Helicase</keyword>
<evidence type="ECO:0000313" key="3">
    <source>
        <dbReference type="Proteomes" id="UP000027601"/>
    </source>
</evidence>
<dbReference type="InterPro" id="IPR027417">
    <property type="entry name" value="P-loop_NTPase"/>
</dbReference>
<dbReference type="CDD" id="cd18809">
    <property type="entry name" value="SF1_C_RecD"/>
    <property type="match status" value="1"/>
</dbReference>
<feature type="domain" description="UvrD-like helicase C-terminal" evidence="1">
    <location>
        <begin position="413"/>
        <end position="464"/>
    </location>
</feature>
<organism evidence="2 3">
    <name type="scientific">Bacteroides graminisolvens DSM 19988 = JCM 15093</name>
    <dbReference type="NCBI Taxonomy" id="1121097"/>
    <lineage>
        <taxon>Bacteria</taxon>
        <taxon>Pseudomonadati</taxon>
        <taxon>Bacteroidota</taxon>
        <taxon>Bacteroidia</taxon>
        <taxon>Bacteroidales</taxon>
        <taxon>Bacteroidaceae</taxon>
        <taxon>Bacteroides</taxon>
    </lineage>
</organism>
<evidence type="ECO:0000313" key="2">
    <source>
        <dbReference type="EMBL" id="GAK34940.1"/>
    </source>
</evidence>
<dbReference type="CDD" id="cd17933">
    <property type="entry name" value="DEXSc_RecD-like"/>
    <property type="match status" value="1"/>
</dbReference>
<dbReference type="EMBL" id="BAJS01000001">
    <property type="protein sequence ID" value="GAK34940.1"/>
    <property type="molecule type" value="Genomic_DNA"/>
</dbReference>
<keyword evidence="2" id="KW-0378">Hydrolase</keyword>
<dbReference type="AlphaFoldDB" id="A0A069CXR7"/>